<dbReference type="InterPro" id="IPR029058">
    <property type="entry name" value="AB_hydrolase_fold"/>
</dbReference>
<evidence type="ECO:0000313" key="5">
    <source>
        <dbReference type="EMBL" id="GGB45916.1"/>
    </source>
</evidence>
<evidence type="ECO:0000313" key="6">
    <source>
        <dbReference type="Proteomes" id="UP000621454"/>
    </source>
</evidence>
<evidence type="ECO:0000256" key="3">
    <source>
        <dbReference type="ARBA" id="ARBA00022801"/>
    </source>
</evidence>
<evidence type="ECO:0008006" key="7">
    <source>
        <dbReference type="Google" id="ProtNLM"/>
    </source>
</evidence>
<protein>
    <recommendedName>
        <fullName evidence="7">PE-PPE domain-containing protein</fullName>
    </recommendedName>
</protein>
<proteinExistence type="inferred from homology"/>
<dbReference type="Proteomes" id="UP000621454">
    <property type="component" value="Unassembled WGS sequence"/>
</dbReference>
<keyword evidence="2" id="KW-0719">Serine esterase</keyword>
<dbReference type="SUPFAM" id="SSF53474">
    <property type="entry name" value="alpha/beta-Hydrolases"/>
    <property type="match status" value="1"/>
</dbReference>
<comment type="caution">
    <text evidence="5">The sequence shown here is derived from an EMBL/GenBank/DDBJ whole genome shotgun (WGS) entry which is preliminary data.</text>
</comment>
<evidence type="ECO:0000256" key="1">
    <source>
        <dbReference type="ARBA" id="ARBA00007534"/>
    </source>
</evidence>
<keyword evidence="6" id="KW-1185">Reference proteome</keyword>
<dbReference type="GO" id="GO:0052689">
    <property type="term" value="F:carboxylic ester hydrolase activity"/>
    <property type="evidence" value="ECO:0007669"/>
    <property type="project" value="UniProtKB-KW"/>
</dbReference>
<dbReference type="RefSeq" id="WP_188588565.1">
    <property type="nucleotide sequence ID" value="NZ_BMGC01000046.1"/>
</dbReference>
<comment type="similarity">
    <text evidence="1">Belongs to the cutinase family.</text>
</comment>
<dbReference type="PANTHER" id="PTHR33630:SF9">
    <property type="entry name" value="CUTINASE 4"/>
    <property type="match status" value="1"/>
</dbReference>
<sequence length="124" mass="12993">MLYPLVQAGTAQRSVWFNPYPAQFRTPVHPDDMPFDVSVAIGEQLLRSHIAQVHAQCPAAAIVLVGYSQGATVAGDVAATSLIPIRETELLADPRRVPAMAHDVGPSPDGVGVEVGAGARVGDI</sequence>
<name>A0A916X1D4_9ACTN</name>
<dbReference type="Pfam" id="PF01083">
    <property type="entry name" value="Cutinase"/>
    <property type="match status" value="1"/>
</dbReference>
<organism evidence="5 6">
    <name type="scientific">Gordonia jinhuaensis</name>
    <dbReference type="NCBI Taxonomy" id="1517702"/>
    <lineage>
        <taxon>Bacteria</taxon>
        <taxon>Bacillati</taxon>
        <taxon>Actinomycetota</taxon>
        <taxon>Actinomycetes</taxon>
        <taxon>Mycobacteriales</taxon>
        <taxon>Gordoniaceae</taxon>
        <taxon>Gordonia</taxon>
    </lineage>
</organism>
<accession>A0A916X1D4</accession>
<reference evidence="5" key="1">
    <citation type="journal article" date="2014" name="Int. J. Syst. Evol. Microbiol.">
        <title>Complete genome sequence of Corynebacterium casei LMG S-19264T (=DSM 44701T), isolated from a smear-ripened cheese.</title>
        <authorList>
            <consortium name="US DOE Joint Genome Institute (JGI-PGF)"/>
            <person name="Walter F."/>
            <person name="Albersmeier A."/>
            <person name="Kalinowski J."/>
            <person name="Ruckert C."/>
        </authorList>
    </citation>
    <scope>NUCLEOTIDE SEQUENCE</scope>
    <source>
        <strain evidence="5">CGMCC 1.12827</strain>
    </source>
</reference>
<reference evidence="5" key="2">
    <citation type="submission" date="2020-09" db="EMBL/GenBank/DDBJ databases">
        <authorList>
            <person name="Sun Q."/>
            <person name="Zhou Y."/>
        </authorList>
    </citation>
    <scope>NUCLEOTIDE SEQUENCE</scope>
    <source>
        <strain evidence="5">CGMCC 1.12827</strain>
    </source>
</reference>
<keyword evidence="3" id="KW-0378">Hydrolase</keyword>
<dbReference type="AlphaFoldDB" id="A0A916X1D4"/>
<keyword evidence="4" id="KW-1015">Disulfide bond</keyword>
<evidence type="ECO:0000256" key="2">
    <source>
        <dbReference type="ARBA" id="ARBA00022487"/>
    </source>
</evidence>
<dbReference type="EMBL" id="BMGC01000046">
    <property type="protein sequence ID" value="GGB45916.1"/>
    <property type="molecule type" value="Genomic_DNA"/>
</dbReference>
<dbReference type="Gene3D" id="3.40.50.1820">
    <property type="entry name" value="alpha/beta hydrolase"/>
    <property type="match status" value="1"/>
</dbReference>
<dbReference type="PANTHER" id="PTHR33630">
    <property type="entry name" value="CUTINASE RV1984C-RELATED-RELATED"/>
    <property type="match status" value="1"/>
</dbReference>
<evidence type="ECO:0000256" key="4">
    <source>
        <dbReference type="ARBA" id="ARBA00023157"/>
    </source>
</evidence>
<gene>
    <name evidence="5" type="ORF">GCM10011489_36630</name>
</gene>
<dbReference type="InterPro" id="IPR000675">
    <property type="entry name" value="Cutinase/axe"/>
</dbReference>